<feature type="region of interest" description="Disordered" evidence="1">
    <location>
        <begin position="233"/>
        <end position="270"/>
    </location>
</feature>
<feature type="compositionally biased region" description="Polar residues" evidence="1">
    <location>
        <begin position="618"/>
        <end position="642"/>
    </location>
</feature>
<gene>
    <name evidence="2" type="ORF">DFH94DRAFT_679588</name>
</gene>
<reference evidence="2" key="2">
    <citation type="journal article" date="2020" name="Nat. Commun.">
        <title>Large-scale genome sequencing of mycorrhizal fungi provides insights into the early evolution of symbiotic traits.</title>
        <authorList>
            <person name="Miyauchi S."/>
            <person name="Kiss E."/>
            <person name="Kuo A."/>
            <person name="Drula E."/>
            <person name="Kohler A."/>
            <person name="Sanchez-Garcia M."/>
            <person name="Morin E."/>
            <person name="Andreopoulos B."/>
            <person name="Barry K.W."/>
            <person name="Bonito G."/>
            <person name="Buee M."/>
            <person name="Carver A."/>
            <person name="Chen C."/>
            <person name="Cichocki N."/>
            <person name="Clum A."/>
            <person name="Culley D."/>
            <person name="Crous P.W."/>
            <person name="Fauchery L."/>
            <person name="Girlanda M."/>
            <person name="Hayes R.D."/>
            <person name="Keri Z."/>
            <person name="LaButti K."/>
            <person name="Lipzen A."/>
            <person name="Lombard V."/>
            <person name="Magnuson J."/>
            <person name="Maillard F."/>
            <person name="Murat C."/>
            <person name="Nolan M."/>
            <person name="Ohm R.A."/>
            <person name="Pangilinan J."/>
            <person name="Pereira M.F."/>
            <person name="Perotto S."/>
            <person name="Peter M."/>
            <person name="Pfister S."/>
            <person name="Riley R."/>
            <person name="Sitrit Y."/>
            <person name="Stielow J.B."/>
            <person name="Szollosi G."/>
            <person name="Zifcakova L."/>
            <person name="Stursova M."/>
            <person name="Spatafora J.W."/>
            <person name="Tedersoo L."/>
            <person name="Vaario L.M."/>
            <person name="Yamada A."/>
            <person name="Yan M."/>
            <person name="Wang P."/>
            <person name="Xu J."/>
            <person name="Bruns T."/>
            <person name="Baldrian P."/>
            <person name="Vilgalys R."/>
            <person name="Dunand C."/>
            <person name="Henrissat B."/>
            <person name="Grigoriev I.V."/>
            <person name="Hibbett D."/>
            <person name="Nagy L.G."/>
            <person name="Martin F.M."/>
        </authorList>
    </citation>
    <scope>NUCLEOTIDE SEQUENCE</scope>
    <source>
        <strain evidence="2">Prilba</strain>
    </source>
</reference>
<feature type="region of interest" description="Disordered" evidence="1">
    <location>
        <begin position="599"/>
        <end position="658"/>
    </location>
</feature>
<sequence length="658" mass="74441">MSSPPVLKAGESFTQIYDTLPPEAQRTLLESYLVPLLDDLPNSVSTKVLNTAKEMQTRFTGIPKLDYITKRTELEGLLNEIERDQKQSLYVKERSTREKLFEETIDSLSMWVNDIWSVTFEYQTNFRLAHQCLLLAAEILRRAFAPFGGCNCAFVNLRFVTNIRRHKTAKIVKTFRLIGVSNFERVLLWTWRDLFVSMLARSPGQKHVIPDMLKDIQDVLSWESLPKMILGGRTNTTDGFHEDDSDEDLDSDMDDEDAEESFLTEDQDDDSHSWLDYPSLFHLHADHWPKSANFAIDDVRDLVQQRLVSYFQISPSLALYRGIKSISTDATTIRRSLLEAAESNALWSSDNFAAALSIFASEDSAETIWKLHTRGAHLLRPRDAPEYQRAVVALASKSTFKSRALKICQEQLLTIAREFRASLCLPFSRLYDSARMAELEALLGQRSLSRGSNIESWVTAVLTPGPSHPNPMTFAAMMMGLPVPVAGGELGGVEEFNMLDLEKDKDPDLDDLREVFRPQFKDRFQGWLGATLTIGKPDQVFRAVFSELLTMMPFLRDTEVVDEMLNRISDKPSKHHICDGLETLHAFVKAEVCKEQAQLEKRRRKEARMKRKGMMKNGQASSSTQAPNLTSRAPAAHTNSGPSLAPSHQPPSGFDDVD</sequence>
<organism evidence="2 3">
    <name type="scientific">Russula ochroleuca</name>
    <dbReference type="NCBI Taxonomy" id="152965"/>
    <lineage>
        <taxon>Eukaryota</taxon>
        <taxon>Fungi</taxon>
        <taxon>Dikarya</taxon>
        <taxon>Basidiomycota</taxon>
        <taxon>Agaricomycotina</taxon>
        <taxon>Agaricomycetes</taxon>
        <taxon>Russulales</taxon>
        <taxon>Russulaceae</taxon>
        <taxon>Russula</taxon>
    </lineage>
</organism>
<proteinExistence type="predicted"/>
<comment type="caution">
    <text evidence="2">The sequence shown here is derived from an EMBL/GenBank/DDBJ whole genome shotgun (WGS) entry which is preliminary data.</text>
</comment>
<dbReference type="AlphaFoldDB" id="A0A9P5TD37"/>
<dbReference type="EMBL" id="WHVB01000003">
    <property type="protein sequence ID" value="KAF8485102.1"/>
    <property type="molecule type" value="Genomic_DNA"/>
</dbReference>
<protein>
    <submittedName>
        <fullName evidence="2">Uncharacterized protein</fullName>
    </submittedName>
</protein>
<evidence type="ECO:0000313" key="3">
    <source>
        <dbReference type="Proteomes" id="UP000759537"/>
    </source>
</evidence>
<dbReference type="Proteomes" id="UP000759537">
    <property type="component" value="Unassembled WGS sequence"/>
</dbReference>
<keyword evidence="3" id="KW-1185">Reference proteome</keyword>
<evidence type="ECO:0000313" key="2">
    <source>
        <dbReference type="EMBL" id="KAF8485102.1"/>
    </source>
</evidence>
<feature type="compositionally biased region" description="Acidic residues" evidence="1">
    <location>
        <begin position="241"/>
        <end position="269"/>
    </location>
</feature>
<dbReference type="OrthoDB" id="2742205at2759"/>
<feature type="compositionally biased region" description="Basic residues" evidence="1">
    <location>
        <begin position="601"/>
        <end position="614"/>
    </location>
</feature>
<reference evidence="2" key="1">
    <citation type="submission" date="2019-10" db="EMBL/GenBank/DDBJ databases">
        <authorList>
            <consortium name="DOE Joint Genome Institute"/>
            <person name="Kuo A."/>
            <person name="Miyauchi S."/>
            <person name="Kiss E."/>
            <person name="Drula E."/>
            <person name="Kohler A."/>
            <person name="Sanchez-Garcia M."/>
            <person name="Andreopoulos B."/>
            <person name="Barry K.W."/>
            <person name="Bonito G."/>
            <person name="Buee M."/>
            <person name="Carver A."/>
            <person name="Chen C."/>
            <person name="Cichocki N."/>
            <person name="Clum A."/>
            <person name="Culley D."/>
            <person name="Crous P.W."/>
            <person name="Fauchery L."/>
            <person name="Girlanda M."/>
            <person name="Hayes R."/>
            <person name="Keri Z."/>
            <person name="LaButti K."/>
            <person name="Lipzen A."/>
            <person name="Lombard V."/>
            <person name="Magnuson J."/>
            <person name="Maillard F."/>
            <person name="Morin E."/>
            <person name="Murat C."/>
            <person name="Nolan M."/>
            <person name="Ohm R."/>
            <person name="Pangilinan J."/>
            <person name="Pereira M."/>
            <person name="Perotto S."/>
            <person name="Peter M."/>
            <person name="Riley R."/>
            <person name="Sitrit Y."/>
            <person name="Stielow B."/>
            <person name="Szollosi G."/>
            <person name="Zifcakova L."/>
            <person name="Stursova M."/>
            <person name="Spatafora J.W."/>
            <person name="Tedersoo L."/>
            <person name="Vaario L.-M."/>
            <person name="Yamada A."/>
            <person name="Yan M."/>
            <person name="Wang P."/>
            <person name="Xu J."/>
            <person name="Bruns T."/>
            <person name="Baldrian P."/>
            <person name="Vilgalys R."/>
            <person name="Henrissat B."/>
            <person name="Grigoriev I.V."/>
            <person name="Hibbett D."/>
            <person name="Nagy L.G."/>
            <person name="Martin F.M."/>
        </authorList>
    </citation>
    <scope>NUCLEOTIDE SEQUENCE</scope>
    <source>
        <strain evidence="2">Prilba</strain>
    </source>
</reference>
<accession>A0A9P5TD37</accession>
<name>A0A9P5TD37_9AGAM</name>
<evidence type="ECO:0000256" key="1">
    <source>
        <dbReference type="SAM" id="MobiDB-lite"/>
    </source>
</evidence>